<evidence type="ECO:0000256" key="1">
    <source>
        <dbReference type="ARBA" id="ARBA00008720"/>
    </source>
</evidence>
<dbReference type="HOGENOM" id="CLU_129218_1_0_9"/>
<dbReference type="InterPro" id="IPR007394">
    <property type="entry name" value="UPF0122"/>
</dbReference>
<dbReference type="HAMAP" id="MF_00245">
    <property type="entry name" value="UPF0122"/>
    <property type="match status" value="1"/>
</dbReference>
<evidence type="ECO:0000313" key="4">
    <source>
        <dbReference type="EMBL" id="KJY62473.1"/>
    </source>
</evidence>
<dbReference type="RefSeq" id="WP_046316204.1">
    <property type="nucleotide sequence ID" value="NZ_JAMBJK010000005.1"/>
</dbReference>
<dbReference type="OrthoDB" id="6392at2"/>
<dbReference type="AlphaFoldDB" id="A0A0F4LVU5"/>
<name>A0A0F4LVU5_9LACO</name>
<sequence length="113" mass="13528">MNEDLLKTTRINLLADFYQNLLTPTQIQYINLYYSDDYSLGEIAQLHHVSRQAVYDNLKRTVTTLENYEQRLHLYRNFNQRQQLIDQIQQCIVKKYPNDVHLKALVDQLAQLE</sequence>
<dbReference type="InterPro" id="IPR013324">
    <property type="entry name" value="RNA_pol_sigma_r3/r4-like"/>
</dbReference>
<dbReference type="STRING" id="1218492.JG30_06880"/>
<dbReference type="InterPro" id="IPR036388">
    <property type="entry name" value="WH-like_DNA-bd_sf"/>
</dbReference>
<evidence type="ECO:0000256" key="3">
    <source>
        <dbReference type="HAMAP-Rule" id="MF_00245"/>
    </source>
</evidence>
<organism evidence="4 5">
    <name type="scientific">Bombilactobacillus mellifer</name>
    <dbReference type="NCBI Taxonomy" id="1218492"/>
    <lineage>
        <taxon>Bacteria</taxon>
        <taxon>Bacillati</taxon>
        <taxon>Bacillota</taxon>
        <taxon>Bacilli</taxon>
        <taxon>Lactobacillales</taxon>
        <taxon>Lactobacillaceae</taxon>
        <taxon>Bombilactobacillus</taxon>
    </lineage>
</organism>
<accession>A0A0F4LVU5</accession>
<comment type="caution">
    <text evidence="4">The sequence shown here is derived from an EMBL/GenBank/DDBJ whole genome shotgun (WGS) entry which is preliminary data.</text>
</comment>
<dbReference type="Pfam" id="PF04297">
    <property type="entry name" value="UPF0122"/>
    <property type="match status" value="1"/>
</dbReference>
<comment type="similarity">
    <text evidence="1 3">Belongs to the UPF0122 family.</text>
</comment>
<comment type="function">
    <text evidence="2 3">Might take part in the signal recognition particle (SRP) pathway. This is inferred from the conservation of its genetic proximity to ftsY/ffh. May be a regulatory protein.</text>
</comment>
<protein>
    <recommendedName>
        <fullName evidence="3">UPF0122 protein JG30_06880</fullName>
    </recommendedName>
</protein>
<evidence type="ECO:0000313" key="5">
    <source>
        <dbReference type="Proteomes" id="UP000033558"/>
    </source>
</evidence>
<gene>
    <name evidence="4" type="ORF">JG30_06880</name>
</gene>
<dbReference type="PATRIC" id="fig|1218492.5.peg.824"/>
<dbReference type="PANTHER" id="PTHR40083">
    <property type="entry name" value="UPF0122 PROTEIN CBO2450/CLC_2298"/>
    <property type="match status" value="1"/>
</dbReference>
<dbReference type="InterPro" id="IPR054831">
    <property type="entry name" value="UPF0122_fam_protein"/>
</dbReference>
<dbReference type="Proteomes" id="UP000033558">
    <property type="component" value="Unassembled WGS sequence"/>
</dbReference>
<dbReference type="SUPFAM" id="SSF88659">
    <property type="entry name" value="Sigma3 and sigma4 domains of RNA polymerase sigma factors"/>
    <property type="match status" value="1"/>
</dbReference>
<keyword evidence="5" id="KW-1185">Reference proteome</keyword>
<dbReference type="EMBL" id="JXJQ01000006">
    <property type="protein sequence ID" value="KJY62473.1"/>
    <property type="molecule type" value="Genomic_DNA"/>
</dbReference>
<dbReference type="PANTHER" id="PTHR40083:SF1">
    <property type="entry name" value="UPF0122 PROTEIN YLXM"/>
    <property type="match status" value="1"/>
</dbReference>
<reference evidence="4 5" key="1">
    <citation type="submission" date="2015-01" db="EMBL/GenBank/DDBJ databases">
        <title>Comparative genomics of the lactic acid bacteria isolated from the honey bee gut.</title>
        <authorList>
            <person name="Ellegaard K.M."/>
            <person name="Tamarit D."/>
            <person name="Javelind E."/>
            <person name="Olofsson T."/>
            <person name="Andersson S.G."/>
            <person name="Vasquez A."/>
        </authorList>
    </citation>
    <scope>NUCLEOTIDE SEQUENCE [LARGE SCALE GENOMIC DNA]</scope>
    <source>
        <strain evidence="4 5">Bin4</strain>
    </source>
</reference>
<evidence type="ECO:0000256" key="2">
    <source>
        <dbReference type="ARBA" id="ARBA00024764"/>
    </source>
</evidence>
<dbReference type="NCBIfam" id="NF001070">
    <property type="entry name" value="PRK00118.1-6"/>
    <property type="match status" value="1"/>
</dbReference>
<proteinExistence type="inferred from homology"/>
<dbReference type="NCBIfam" id="NF001068">
    <property type="entry name" value="PRK00118.1-4"/>
    <property type="match status" value="1"/>
</dbReference>
<dbReference type="Gene3D" id="1.10.10.10">
    <property type="entry name" value="Winged helix-like DNA-binding domain superfamily/Winged helix DNA-binding domain"/>
    <property type="match status" value="1"/>
</dbReference>
<dbReference type="NCBIfam" id="NF045758">
    <property type="entry name" value="YlxM"/>
    <property type="match status" value="1"/>
</dbReference>